<organism evidence="5">
    <name type="scientific">human gut metagenome</name>
    <dbReference type="NCBI Taxonomy" id="408170"/>
    <lineage>
        <taxon>unclassified sequences</taxon>
        <taxon>metagenomes</taxon>
        <taxon>organismal metagenomes</taxon>
    </lineage>
</organism>
<dbReference type="EMBL" id="AJWZ01001172">
    <property type="protein sequence ID" value="EKC74610.1"/>
    <property type="molecule type" value="Genomic_DNA"/>
</dbReference>
<comment type="similarity">
    <text evidence="1">Belongs to the sigma-70 factor family.</text>
</comment>
<dbReference type="AlphaFoldDB" id="K1U8N0"/>
<evidence type="ECO:0000256" key="1">
    <source>
        <dbReference type="ARBA" id="ARBA00007788"/>
    </source>
</evidence>
<dbReference type="SUPFAM" id="SSF46894">
    <property type="entry name" value="C-terminal effector domain of the bipartite response regulators"/>
    <property type="match status" value="1"/>
</dbReference>
<evidence type="ECO:0000256" key="3">
    <source>
        <dbReference type="ARBA" id="ARBA00024701"/>
    </source>
</evidence>
<dbReference type="InterPro" id="IPR014284">
    <property type="entry name" value="RNA_pol_sigma-70_dom"/>
</dbReference>
<dbReference type="GO" id="GO:0003677">
    <property type="term" value="F:DNA binding"/>
    <property type="evidence" value="ECO:0007669"/>
    <property type="project" value="InterPro"/>
</dbReference>
<protein>
    <recommendedName>
        <fullName evidence="2">RNA polymerase sigma factor SigS</fullName>
    </recommendedName>
</protein>
<dbReference type="GO" id="GO:0006352">
    <property type="term" value="P:DNA-templated transcription initiation"/>
    <property type="evidence" value="ECO:0007669"/>
    <property type="project" value="InterPro"/>
</dbReference>
<feature type="domain" description="RNA polymerase sigma-70 region 2" evidence="4">
    <location>
        <begin position="27"/>
        <end position="94"/>
    </location>
</feature>
<gene>
    <name evidence="5" type="ORF">OBE_01775</name>
</gene>
<comment type="caution">
    <text evidence="5">The sequence shown here is derived from an EMBL/GenBank/DDBJ whole genome shotgun (WGS) entry which is preliminary data.</text>
</comment>
<proteinExistence type="inferred from homology"/>
<dbReference type="GO" id="GO:0003700">
    <property type="term" value="F:DNA-binding transcription factor activity"/>
    <property type="evidence" value="ECO:0007669"/>
    <property type="project" value="InterPro"/>
</dbReference>
<accession>K1U8N0</accession>
<name>K1U8N0_9ZZZZ</name>
<reference evidence="5" key="1">
    <citation type="journal article" date="2013" name="Environ. Microbiol.">
        <title>Microbiota from the distal guts of lean and obese adolescents exhibit partial functional redundancy besides clear differences in community structure.</title>
        <authorList>
            <person name="Ferrer M."/>
            <person name="Ruiz A."/>
            <person name="Lanza F."/>
            <person name="Haange S.B."/>
            <person name="Oberbach A."/>
            <person name="Till H."/>
            <person name="Bargiela R."/>
            <person name="Campoy C."/>
            <person name="Segura M.T."/>
            <person name="Richter M."/>
            <person name="von Bergen M."/>
            <person name="Seifert J."/>
            <person name="Suarez A."/>
        </authorList>
    </citation>
    <scope>NUCLEOTIDE SEQUENCE</scope>
</reference>
<dbReference type="InterPro" id="IPR013325">
    <property type="entry name" value="RNA_pol_sigma_r2"/>
</dbReference>
<dbReference type="Pfam" id="PF04542">
    <property type="entry name" value="Sigma70_r2"/>
    <property type="match status" value="1"/>
</dbReference>
<sequence length="194" mass="23164">MQYKDINDYEVLYLIGENQLEEKDIIFKKYKPILISISQKYYMRLRDKKIEYEDLYQEAMIGLNYAIDHFKEQKNNIFYSYAVLCISSRLKTYVNSYLNSKNKFLNDSISLDDDSDNNLDSVSSIRFCDNFIYFYERLINFKNNLDNKKSQVFELKYNGFSNKDISILLDLSVKYVYYCVCSIKSKLIISGFEL</sequence>
<dbReference type="Gene3D" id="1.10.1740.10">
    <property type="match status" value="1"/>
</dbReference>
<comment type="function">
    <text evidence="3">Sigma factors are initiation factors that promote the attachment of RNA polymerase to specific initiation sites and are then released. Sigma-S contributes to the protection against external stress, thus playing a role in cellular fitness and survival.</text>
</comment>
<evidence type="ECO:0000259" key="4">
    <source>
        <dbReference type="Pfam" id="PF04542"/>
    </source>
</evidence>
<dbReference type="InterPro" id="IPR007627">
    <property type="entry name" value="RNA_pol_sigma70_r2"/>
</dbReference>
<dbReference type="NCBIfam" id="TIGR02937">
    <property type="entry name" value="sigma70-ECF"/>
    <property type="match status" value="1"/>
</dbReference>
<dbReference type="SUPFAM" id="SSF88946">
    <property type="entry name" value="Sigma2 domain of RNA polymerase sigma factors"/>
    <property type="match status" value="1"/>
</dbReference>
<evidence type="ECO:0000313" key="5">
    <source>
        <dbReference type="EMBL" id="EKC74610.1"/>
    </source>
</evidence>
<evidence type="ECO:0000256" key="2">
    <source>
        <dbReference type="ARBA" id="ARBA00021245"/>
    </source>
</evidence>
<dbReference type="InterPro" id="IPR016032">
    <property type="entry name" value="Sig_transdc_resp-reg_C-effctor"/>
</dbReference>